<dbReference type="InterPro" id="IPR018193">
    <property type="entry name" value="Glyc_kinase_flavodox-like_fold"/>
</dbReference>
<name>A0A5B8VA35_9BACT</name>
<dbReference type="SUPFAM" id="SSF110738">
    <property type="entry name" value="Glycerate kinase I"/>
    <property type="match status" value="1"/>
</dbReference>
<protein>
    <submittedName>
        <fullName evidence="5">Glycerate kinase</fullName>
    </submittedName>
</protein>
<dbReference type="Gene3D" id="3.90.1510.10">
    <property type="entry name" value="Glycerate kinase, domain 2"/>
    <property type="match status" value="1"/>
</dbReference>
<comment type="similarity">
    <text evidence="1 4">Belongs to the glycerate kinase type-1 family.</text>
</comment>
<dbReference type="InterPro" id="IPR004381">
    <property type="entry name" value="Glycerate_kinase"/>
</dbReference>
<evidence type="ECO:0000256" key="1">
    <source>
        <dbReference type="ARBA" id="ARBA00006284"/>
    </source>
</evidence>
<dbReference type="PANTHER" id="PTHR21599:SF0">
    <property type="entry name" value="GLYCERATE KINASE"/>
    <property type="match status" value="1"/>
</dbReference>
<dbReference type="RefSeq" id="WP_147189528.1">
    <property type="nucleotide sequence ID" value="NZ_CP042435.1"/>
</dbReference>
<dbReference type="PIRSF" id="PIRSF006078">
    <property type="entry name" value="GlxK"/>
    <property type="match status" value="1"/>
</dbReference>
<dbReference type="PANTHER" id="PTHR21599">
    <property type="entry name" value="GLYCERATE KINASE"/>
    <property type="match status" value="1"/>
</dbReference>
<evidence type="ECO:0000313" key="6">
    <source>
        <dbReference type="Proteomes" id="UP000321533"/>
    </source>
</evidence>
<keyword evidence="6" id="KW-1185">Reference proteome</keyword>
<reference evidence="5 6" key="1">
    <citation type="journal article" date="2016" name="Int. J. Syst. Evol. Microbiol.">
        <title>Panacibacter ginsenosidivorans gen. nov., sp. nov., with ginsenoside converting activity isolated from soil of a ginseng field.</title>
        <authorList>
            <person name="Siddiqi M.Z."/>
            <person name="Muhammad Shafi S."/>
            <person name="Choi K.D."/>
            <person name="Im W.T."/>
        </authorList>
    </citation>
    <scope>NUCLEOTIDE SEQUENCE [LARGE SCALE GENOMIC DNA]</scope>
    <source>
        <strain evidence="5 6">Gsoil1550</strain>
    </source>
</reference>
<proteinExistence type="inferred from homology"/>
<dbReference type="AlphaFoldDB" id="A0A5B8VA35"/>
<dbReference type="NCBIfam" id="TIGR00045">
    <property type="entry name" value="glycerate kinase"/>
    <property type="match status" value="1"/>
</dbReference>
<dbReference type="KEGG" id="pgin:FRZ67_10605"/>
<dbReference type="InterPro" id="IPR036129">
    <property type="entry name" value="Glycerate_kinase_sf"/>
</dbReference>
<evidence type="ECO:0000256" key="2">
    <source>
        <dbReference type="ARBA" id="ARBA00022679"/>
    </source>
</evidence>
<evidence type="ECO:0000313" key="5">
    <source>
        <dbReference type="EMBL" id="QEC67721.1"/>
    </source>
</evidence>
<organism evidence="5 6">
    <name type="scientific">Panacibacter ginsenosidivorans</name>
    <dbReference type="NCBI Taxonomy" id="1813871"/>
    <lineage>
        <taxon>Bacteria</taxon>
        <taxon>Pseudomonadati</taxon>
        <taxon>Bacteroidota</taxon>
        <taxon>Chitinophagia</taxon>
        <taxon>Chitinophagales</taxon>
        <taxon>Chitinophagaceae</taxon>
        <taxon>Panacibacter</taxon>
    </lineage>
</organism>
<evidence type="ECO:0000256" key="4">
    <source>
        <dbReference type="PIRNR" id="PIRNR006078"/>
    </source>
</evidence>
<dbReference type="Gene3D" id="3.40.50.10350">
    <property type="entry name" value="Glycerate kinase, domain 1"/>
    <property type="match status" value="1"/>
</dbReference>
<keyword evidence="2 4" id="KW-0808">Transferase</keyword>
<dbReference type="GO" id="GO:0031388">
    <property type="term" value="P:organic acid phosphorylation"/>
    <property type="evidence" value="ECO:0007669"/>
    <property type="project" value="UniProtKB-UniRule"/>
</dbReference>
<evidence type="ECO:0000256" key="3">
    <source>
        <dbReference type="ARBA" id="ARBA00022777"/>
    </source>
</evidence>
<dbReference type="Pfam" id="PF02595">
    <property type="entry name" value="Gly_kinase"/>
    <property type="match status" value="1"/>
</dbReference>
<dbReference type="Proteomes" id="UP000321533">
    <property type="component" value="Chromosome"/>
</dbReference>
<gene>
    <name evidence="5" type="ORF">FRZ67_10605</name>
</gene>
<keyword evidence="3 4" id="KW-0418">Kinase</keyword>
<dbReference type="GO" id="GO:0008887">
    <property type="term" value="F:glycerate kinase activity"/>
    <property type="evidence" value="ECO:0007669"/>
    <property type="project" value="UniProtKB-UniRule"/>
</dbReference>
<accession>A0A5B8VA35</accession>
<dbReference type="EMBL" id="CP042435">
    <property type="protein sequence ID" value="QEC67721.1"/>
    <property type="molecule type" value="Genomic_DNA"/>
</dbReference>
<sequence>MKIVIAPNAFKNSLNAQDVAEAISKGLQQSKLQCETICFPVGDGGDGTGALLAAHFNAKKIIKTVHDPLGRIIEASYDFSNESKTAIIEMADASGLRLLNPEEYDPLHATTYGTGELIKAALDSGANQIIICIGGSATVDAGTGIMQALGGKFFDIHEKELQQLPATLKDLFAVNLLSLDSRILHTEIIVLCDVENTLLGAHGAAKIFGPQKGATQNDILILEEGFKKLCNIVYDESGKDMSMIKHGGAAGGVAAGLYTFLHAKLVNGIDHFLQVTNFDKALQHTDLVITGEGSIDTQTLNGKGPFGVAQKAKQYNLPVVGIAGKVPLLEDNNLQKYFDVLMPISNEAMDLYTAMQYTYENLIRTARSLGDLIAMKNTA</sequence>
<dbReference type="OrthoDB" id="9774290at2"/>
<dbReference type="InterPro" id="IPR018197">
    <property type="entry name" value="Glycerate_kinase_RE-like"/>
</dbReference>